<dbReference type="AlphaFoldDB" id="A0A3D9IUA3"/>
<feature type="transmembrane region" description="Helical" evidence="1">
    <location>
        <begin position="78"/>
        <end position="101"/>
    </location>
</feature>
<dbReference type="EMBL" id="QRDZ01000019">
    <property type="protein sequence ID" value="RED65373.1"/>
    <property type="molecule type" value="Genomic_DNA"/>
</dbReference>
<keyword evidence="3" id="KW-1185">Reference proteome</keyword>
<keyword evidence="1" id="KW-1133">Transmembrane helix</keyword>
<keyword evidence="1" id="KW-0812">Transmembrane</keyword>
<proteinExistence type="predicted"/>
<keyword evidence="1" id="KW-0472">Membrane</keyword>
<protein>
    <submittedName>
        <fullName evidence="2">Uncharacterized protein</fullName>
    </submittedName>
</protein>
<name>A0A3D9IUA3_9BACL</name>
<dbReference type="Proteomes" id="UP000256977">
    <property type="component" value="Unassembled WGS sequence"/>
</dbReference>
<dbReference type="PROSITE" id="PS51257">
    <property type="entry name" value="PROKAR_LIPOPROTEIN"/>
    <property type="match status" value="1"/>
</dbReference>
<evidence type="ECO:0000256" key="1">
    <source>
        <dbReference type="SAM" id="Phobius"/>
    </source>
</evidence>
<evidence type="ECO:0000313" key="3">
    <source>
        <dbReference type="Proteomes" id="UP000256977"/>
    </source>
</evidence>
<feature type="transmembrane region" description="Helical" evidence="1">
    <location>
        <begin position="50"/>
        <end position="71"/>
    </location>
</feature>
<accession>A0A3D9IUA3</accession>
<gene>
    <name evidence="2" type="ORF">DFP98_1194</name>
</gene>
<reference evidence="2 3" key="1">
    <citation type="submission" date="2018-07" db="EMBL/GenBank/DDBJ databases">
        <title>Genomic Encyclopedia of Type Strains, Phase III (KMG-III): the genomes of soil and plant-associated and newly described type strains.</title>
        <authorList>
            <person name="Whitman W."/>
        </authorList>
    </citation>
    <scope>NUCLEOTIDE SEQUENCE [LARGE SCALE GENOMIC DNA]</scope>
    <source>
        <strain evidence="2 3">CECT 7287</strain>
    </source>
</reference>
<comment type="caution">
    <text evidence="2">The sequence shown here is derived from an EMBL/GenBank/DDBJ whole genome shotgun (WGS) entry which is preliminary data.</text>
</comment>
<organism evidence="2 3">
    <name type="scientific">Cohnella phaseoli</name>
    <dbReference type="NCBI Taxonomy" id="456490"/>
    <lineage>
        <taxon>Bacteria</taxon>
        <taxon>Bacillati</taxon>
        <taxon>Bacillota</taxon>
        <taxon>Bacilli</taxon>
        <taxon>Bacillales</taxon>
        <taxon>Paenibacillaceae</taxon>
        <taxon>Cohnella</taxon>
    </lineage>
</organism>
<sequence>MRFMTILVRNSYTRRGDRMVLLLLSAGLASLACLTTLAIGALSPVGKALGVLSAVLGIACGVTGGSVAAGLGADERTVAAVGLFCCSSLMIGGSVVARRLIRKAELQRHL</sequence>
<evidence type="ECO:0000313" key="2">
    <source>
        <dbReference type="EMBL" id="RED65373.1"/>
    </source>
</evidence>